<feature type="transmembrane region" description="Helical" evidence="1">
    <location>
        <begin position="96"/>
        <end position="121"/>
    </location>
</feature>
<feature type="transmembrane region" description="Helical" evidence="1">
    <location>
        <begin position="389"/>
        <end position="410"/>
    </location>
</feature>
<dbReference type="Pfam" id="PF13194">
    <property type="entry name" value="DUF4010"/>
    <property type="match status" value="1"/>
</dbReference>
<accession>A0A2W5A3L0</accession>
<organism evidence="4 5">
    <name type="scientific">Sphingomonas sanxanigenens</name>
    <dbReference type="NCBI Taxonomy" id="397260"/>
    <lineage>
        <taxon>Bacteria</taxon>
        <taxon>Pseudomonadati</taxon>
        <taxon>Pseudomonadota</taxon>
        <taxon>Alphaproteobacteria</taxon>
        <taxon>Sphingomonadales</taxon>
        <taxon>Sphingomonadaceae</taxon>
        <taxon>Sphingomonas</taxon>
    </lineage>
</organism>
<feature type="transmembrane region" description="Helical" evidence="1">
    <location>
        <begin position="6"/>
        <end position="22"/>
    </location>
</feature>
<gene>
    <name evidence="4" type="ORF">DI623_11215</name>
</gene>
<dbReference type="Pfam" id="PF02308">
    <property type="entry name" value="MgtC"/>
    <property type="match status" value="1"/>
</dbReference>
<dbReference type="InterPro" id="IPR025105">
    <property type="entry name" value="DUF4010"/>
</dbReference>
<dbReference type="EMBL" id="QFNN01000071">
    <property type="protein sequence ID" value="PZO89154.1"/>
    <property type="molecule type" value="Genomic_DNA"/>
</dbReference>
<feature type="transmembrane region" description="Helical" evidence="1">
    <location>
        <begin position="200"/>
        <end position="221"/>
    </location>
</feature>
<feature type="transmembrane region" description="Helical" evidence="1">
    <location>
        <begin position="362"/>
        <end position="383"/>
    </location>
</feature>
<evidence type="ECO:0000313" key="4">
    <source>
        <dbReference type="EMBL" id="PZO89154.1"/>
    </source>
</evidence>
<feature type="transmembrane region" description="Helical" evidence="1">
    <location>
        <begin position="34"/>
        <end position="52"/>
    </location>
</feature>
<sequence length="411" mass="42131">MDDVGLIHHLPVALGIGLLIGAERERRKVHRPAAAGLRTFTIAALLGCGAALMPQQWMIAIVMLCMTALALLSSWRRRNTTDPGITTEVSLVATTLLGALAVTAPLLAGALAVLIAIVLAARDPLHRFVGQTISADEIADILLIAGATLIVLPMLPDRQMGPFDALNPHSIWMVVVMILGINALGQVATRLLGARLGVPALGLISGLVSSSATIGAMGAWVRANPASAAAGAAAAVLSTVANYAQMAVVIEATDHRTFLATILPVGAAGLAALLSGGWLTLAAWREVTAEPPRMSRSFNLLMALTFAATVAIMLMSAAALRAWFGDAGLIAVAAIGGVLDVHAAVISLAAQVADGTMAAPQAILPILTACTTSTLAKIFFSATVGTRAFAARVIPAQLLIIGAAWLTVFVG</sequence>
<dbReference type="AlphaFoldDB" id="A0A2W5A3L0"/>
<evidence type="ECO:0000259" key="3">
    <source>
        <dbReference type="Pfam" id="PF13194"/>
    </source>
</evidence>
<feature type="transmembrane region" description="Helical" evidence="1">
    <location>
        <begin position="330"/>
        <end position="350"/>
    </location>
</feature>
<evidence type="ECO:0000313" key="5">
    <source>
        <dbReference type="Proteomes" id="UP000249066"/>
    </source>
</evidence>
<feature type="transmembrane region" description="Helical" evidence="1">
    <location>
        <begin position="169"/>
        <end position="188"/>
    </location>
</feature>
<feature type="transmembrane region" description="Helical" evidence="1">
    <location>
        <begin position="228"/>
        <end position="246"/>
    </location>
</feature>
<evidence type="ECO:0000259" key="2">
    <source>
        <dbReference type="Pfam" id="PF02308"/>
    </source>
</evidence>
<feature type="domain" description="DUF4010" evidence="3">
    <location>
        <begin position="176"/>
        <end position="385"/>
    </location>
</feature>
<keyword evidence="1" id="KW-0472">Membrane</keyword>
<feature type="transmembrane region" description="Helical" evidence="1">
    <location>
        <begin position="300"/>
        <end position="324"/>
    </location>
</feature>
<name>A0A2W5A3L0_9SPHN</name>
<keyword evidence="1" id="KW-0812">Transmembrane</keyword>
<dbReference type="PANTHER" id="PTHR39084:SF1">
    <property type="entry name" value="DUF4010 DOMAIN-CONTAINING PROTEIN"/>
    <property type="match status" value="1"/>
</dbReference>
<dbReference type="InterPro" id="IPR049177">
    <property type="entry name" value="MgtC_SapB_SrpB_YhiD_N"/>
</dbReference>
<feature type="transmembrane region" description="Helical" evidence="1">
    <location>
        <begin position="258"/>
        <end position="279"/>
    </location>
</feature>
<feature type="transmembrane region" description="Helical" evidence="1">
    <location>
        <begin position="141"/>
        <end position="157"/>
    </location>
</feature>
<feature type="domain" description="MgtC/SapB/SrpB/YhiD N-terminal" evidence="2">
    <location>
        <begin position="12"/>
        <end position="128"/>
    </location>
</feature>
<protein>
    <submittedName>
        <fullName evidence="4">DUF4010 domain-containing protein</fullName>
    </submittedName>
</protein>
<reference evidence="4 5" key="1">
    <citation type="submission" date="2017-08" db="EMBL/GenBank/DDBJ databases">
        <title>Infants hospitalized years apart are colonized by the same room-sourced microbial strains.</title>
        <authorList>
            <person name="Brooks B."/>
            <person name="Olm M.R."/>
            <person name="Firek B.A."/>
            <person name="Baker R."/>
            <person name="Thomas B.C."/>
            <person name="Morowitz M.J."/>
            <person name="Banfield J.F."/>
        </authorList>
    </citation>
    <scope>NUCLEOTIDE SEQUENCE [LARGE SCALE GENOMIC DNA]</scope>
    <source>
        <strain evidence="4">S2_018_000_R2_101</strain>
    </source>
</reference>
<proteinExistence type="predicted"/>
<evidence type="ECO:0000256" key="1">
    <source>
        <dbReference type="SAM" id="Phobius"/>
    </source>
</evidence>
<feature type="transmembrane region" description="Helical" evidence="1">
    <location>
        <begin position="58"/>
        <end position="75"/>
    </location>
</feature>
<comment type="caution">
    <text evidence="4">The sequence shown here is derived from an EMBL/GenBank/DDBJ whole genome shotgun (WGS) entry which is preliminary data.</text>
</comment>
<keyword evidence="1" id="KW-1133">Transmembrane helix</keyword>
<dbReference type="PANTHER" id="PTHR39084">
    <property type="entry name" value="MEMBRANE PROTEIN-RELATED"/>
    <property type="match status" value="1"/>
</dbReference>
<dbReference type="Proteomes" id="UP000249066">
    <property type="component" value="Unassembled WGS sequence"/>
</dbReference>